<proteinExistence type="predicted"/>
<gene>
    <name evidence="2" type="ORF">A4S02_14325</name>
</gene>
<reference evidence="3" key="1">
    <citation type="submission" date="2016-04" db="EMBL/GenBank/DDBJ databases">
        <authorList>
            <person name="Jeon C.O."/>
            <person name="Cho G.Y."/>
            <person name="Jeong H.I."/>
            <person name="Kim K.H."/>
        </authorList>
    </citation>
    <scope>NUCLEOTIDE SEQUENCE [LARGE SCALE GENOMIC DNA]</scope>
    <source>
        <strain evidence="3">LMG 1590</strain>
        <plasmid evidence="3">unnamed2</plasmid>
    </source>
</reference>
<name>A0A1D8R0A1_9PROT</name>
<evidence type="ECO:0000313" key="2">
    <source>
        <dbReference type="EMBL" id="AOW48004.1"/>
    </source>
</evidence>
<keyword evidence="3" id="KW-1185">Reference proteome</keyword>
<keyword evidence="2" id="KW-0614">Plasmid</keyword>
<accession>A0A1D8R0A1</accession>
<dbReference type="EMBL" id="CP015166">
    <property type="protein sequence ID" value="AOW48004.1"/>
    <property type="molecule type" value="Genomic_DNA"/>
</dbReference>
<feature type="region of interest" description="Disordered" evidence="1">
    <location>
        <begin position="1"/>
        <end position="26"/>
    </location>
</feature>
<feature type="compositionally biased region" description="Basic and acidic residues" evidence="1">
    <location>
        <begin position="86"/>
        <end position="96"/>
    </location>
</feature>
<protein>
    <submittedName>
        <fullName evidence="2">Uncharacterized protein</fullName>
    </submittedName>
</protein>
<evidence type="ECO:0000256" key="1">
    <source>
        <dbReference type="SAM" id="MobiDB-lite"/>
    </source>
</evidence>
<dbReference type="AlphaFoldDB" id="A0A1D8R0A1"/>
<dbReference type="KEGG" id="aasc:A4S02_14325"/>
<organism evidence="2 3">
    <name type="scientific">Acetobacter ascendens</name>
    <dbReference type="NCBI Taxonomy" id="481146"/>
    <lineage>
        <taxon>Bacteria</taxon>
        <taxon>Pseudomonadati</taxon>
        <taxon>Pseudomonadota</taxon>
        <taxon>Alphaproteobacteria</taxon>
        <taxon>Acetobacterales</taxon>
        <taxon>Acetobacteraceae</taxon>
        <taxon>Acetobacter</taxon>
    </lineage>
</organism>
<feature type="region of interest" description="Disordered" evidence="1">
    <location>
        <begin position="56"/>
        <end position="96"/>
    </location>
</feature>
<feature type="compositionally biased region" description="Low complexity" evidence="1">
    <location>
        <begin position="56"/>
        <end position="73"/>
    </location>
</feature>
<sequence>MSGKRLDHGTPERRHGLLPERGCQGERDRLVSPLTITGWGKPASHRFLSHFLSSDSAGVTGSGRARSGSGVARPQGAGTGPKMAVFHREKGGQQGD</sequence>
<geneLocation type="plasmid" evidence="2 3">
    <name>unnamed2</name>
</geneLocation>
<evidence type="ECO:0000313" key="3">
    <source>
        <dbReference type="Proteomes" id="UP000175973"/>
    </source>
</evidence>
<dbReference type="Proteomes" id="UP000175973">
    <property type="component" value="Plasmid unnamed2"/>
</dbReference>